<dbReference type="PANTHER" id="PTHR21624">
    <property type="entry name" value="STEROL DESATURASE-RELATED PROTEIN"/>
    <property type="match status" value="1"/>
</dbReference>
<evidence type="ECO:0000256" key="4">
    <source>
        <dbReference type="ARBA" id="ARBA00023002"/>
    </source>
</evidence>
<evidence type="ECO:0000256" key="2">
    <source>
        <dbReference type="ARBA" id="ARBA00022692"/>
    </source>
</evidence>
<evidence type="ECO:0000256" key="6">
    <source>
        <dbReference type="ARBA" id="ARBA00023136"/>
    </source>
</evidence>
<keyword evidence="3 7" id="KW-1133">Transmembrane helix</keyword>
<dbReference type="PANTHER" id="PTHR21624:SF1">
    <property type="entry name" value="ALKYLGLYCEROL MONOOXYGENASE"/>
    <property type="match status" value="1"/>
</dbReference>
<dbReference type="Pfam" id="PF04116">
    <property type="entry name" value="FA_hydroxylase"/>
    <property type="match status" value="1"/>
</dbReference>
<evidence type="ECO:0000259" key="8">
    <source>
        <dbReference type="Pfam" id="PF04116"/>
    </source>
</evidence>
<dbReference type="GO" id="GO:0012505">
    <property type="term" value="C:endomembrane system"/>
    <property type="evidence" value="ECO:0007669"/>
    <property type="project" value="UniProtKB-SubCell"/>
</dbReference>
<feature type="transmembrane region" description="Helical" evidence="7">
    <location>
        <begin position="64"/>
        <end position="88"/>
    </location>
</feature>
<dbReference type="AlphaFoldDB" id="A0A8J7LU55"/>
<dbReference type="GO" id="GO:0016020">
    <property type="term" value="C:membrane"/>
    <property type="evidence" value="ECO:0007669"/>
    <property type="project" value="GOC"/>
</dbReference>
<dbReference type="InterPro" id="IPR006694">
    <property type="entry name" value="Fatty_acid_hydroxylase"/>
</dbReference>
<keyword evidence="2 7" id="KW-0812">Transmembrane</keyword>
<evidence type="ECO:0000256" key="5">
    <source>
        <dbReference type="ARBA" id="ARBA00023098"/>
    </source>
</evidence>
<gene>
    <name evidence="9" type="ORF">H1D41_02110</name>
</gene>
<dbReference type="RefSeq" id="WP_228847345.1">
    <property type="nucleotide sequence ID" value="NZ_JADCKQ010000001.1"/>
</dbReference>
<protein>
    <submittedName>
        <fullName evidence="9">Sterol desaturase family protein</fullName>
    </submittedName>
</protein>
<reference evidence="9" key="1">
    <citation type="submission" date="2020-10" db="EMBL/GenBank/DDBJ databases">
        <title>Paenihalocynthiibacter styelae gen. nov., sp. nov., isolated from stalked sea squirt Styela clava.</title>
        <authorList>
            <person name="Kim Y.-O."/>
            <person name="Yoon J.-H."/>
        </authorList>
    </citation>
    <scope>NUCLEOTIDE SEQUENCE</scope>
    <source>
        <strain evidence="9">MYP1-1</strain>
    </source>
</reference>
<dbReference type="Proteomes" id="UP000640583">
    <property type="component" value="Unassembled WGS sequence"/>
</dbReference>
<evidence type="ECO:0000256" key="7">
    <source>
        <dbReference type="SAM" id="Phobius"/>
    </source>
</evidence>
<sequence length="301" mass="34273">MEFLTDLYAAFFGSGVMTAPEYLILSLPVAWIIYLLRRRPGGFWAWLMPRKIWLHKSHGLDIKLFFLGRLMSFFNVAARISLTTFIAINVGRMIGQEDPLISSPLLLTLLLWLSADLASYVSHRLHHQVHTLWPLHAVHHSAEVLTPFTAYRQHPLVHFTAILINSALIGVAQGFLIGGHDPASMIYSVAGINVLFVLANIAMSNFHHTHLWISFGPVLEHILISPAQHQIHHSTAPKHYNKNYGHTLAIWDWMFGTLYVIRGIENVKFGVEDPQKDPSRSYSLLYTLVYPLKQMTARLRK</sequence>
<evidence type="ECO:0000313" key="10">
    <source>
        <dbReference type="Proteomes" id="UP000640583"/>
    </source>
</evidence>
<proteinExistence type="predicted"/>
<feature type="transmembrane region" description="Helical" evidence="7">
    <location>
        <begin position="100"/>
        <end position="121"/>
    </location>
</feature>
<comment type="caution">
    <text evidence="9">The sequence shown here is derived from an EMBL/GenBank/DDBJ whole genome shotgun (WGS) entry which is preliminary data.</text>
</comment>
<evidence type="ECO:0000256" key="3">
    <source>
        <dbReference type="ARBA" id="ARBA00022989"/>
    </source>
</evidence>
<feature type="transmembrane region" description="Helical" evidence="7">
    <location>
        <begin position="12"/>
        <end position="36"/>
    </location>
</feature>
<dbReference type="GO" id="GO:0006643">
    <property type="term" value="P:membrane lipid metabolic process"/>
    <property type="evidence" value="ECO:0007669"/>
    <property type="project" value="TreeGrafter"/>
</dbReference>
<comment type="subcellular location">
    <subcellularLocation>
        <location evidence="1">Endomembrane system</location>
        <topology evidence="1">Multi-pass membrane protein</topology>
    </subcellularLocation>
</comment>
<dbReference type="GO" id="GO:0008610">
    <property type="term" value="P:lipid biosynthetic process"/>
    <property type="evidence" value="ECO:0007669"/>
    <property type="project" value="InterPro"/>
</dbReference>
<keyword evidence="10" id="KW-1185">Reference proteome</keyword>
<organism evidence="9 10">
    <name type="scientific">Halocynthiibacter styelae</name>
    <dbReference type="NCBI Taxonomy" id="2761955"/>
    <lineage>
        <taxon>Bacteria</taxon>
        <taxon>Pseudomonadati</taxon>
        <taxon>Pseudomonadota</taxon>
        <taxon>Alphaproteobacteria</taxon>
        <taxon>Rhodobacterales</taxon>
        <taxon>Paracoccaceae</taxon>
        <taxon>Halocynthiibacter</taxon>
    </lineage>
</organism>
<feature type="transmembrane region" description="Helical" evidence="7">
    <location>
        <begin position="184"/>
        <end position="203"/>
    </location>
</feature>
<name>A0A8J7LU55_9RHOB</name>
<evidence type="ECO:0000256" key="1">
    <source>
        <dbReference type="ARBA" id="ARBA00004127"/>
    </source>
</evidence>
<dbReference type="EMBL" id="JADCKQ010000001">
    <property type="protein sequence ID" value="MBI1492427.1"/>
    <property type="molecule type" value="Genomic_DNA"/>
</dbReference>
<feature type="domain" description="Fatty acid hydroxylase" evidence="8">
    <location>
        <begin position="109"/>
        <end position="257"/>
    </location>
</feature>
<keyword evidence="6 7" id="KW-0472">Membrane</keyword>
<keyword evidence="5" id="KW-0443">Lipid metabolism</keyword>
<evidence type="ECO:0000313" key="9">
    <source>
        <dbReference type="EMBL" id="MBI1492427.1"/>
    </source>
</evidence>
<dbReference type="GO" id="GO:0050479">
    <property type="term" value="F:glyceryl-ether monooxygenase activity"/>
    <property type="evidence" value="ECO:0007669"/>
    <property type="project" value="TreeGrafter"/>
</dbReference>
<feature type="transmembrane region" description="Helical" evidence="7">
    <location>
        <begin position="156"/>
        <end position="178"/>
    </location>
</feature>
<dbReference type="InterPro" id="IPR051689">
    <property type="entry name" value="Sterol_desaturase/TMEM195"/>
</dbReference>
<dbReference type="GO" id="GO:0005506">
    <property type="term" value="F:iron ion binding"/>
    <property type="evidence" value="ECO:0007669"/>
    <property type="project" value="InterPro"/>
</dbReference>
<accession>A0A8J7LU55</accession>
<keyword evidence="4" id="KW-0560">Oxidoreductase</keyword>